<feature type="domain" description="Midasin AAA lid" evidence="1">
    <location>
        <begin position="65"/>
        <end position="109"/>
    </location>
</feature>
<gene>
    <name evidence="2" type="ORF">CTI12_AA042860</name>
</gene>
<sequence>MEPGGGCSQGLRNILFGGFSNQGMQLKDQLKFGSYCYPIDPSDSHERVRSSEDKHSRSFYCFQAITVNATLKCGSKRAIYDGFAIFFLSMLDPPSAKVMDKLIERHLLDEKAAPHYTFDRCFDAKDREPDVLTLYDLLRQKILVWECLFCFGLDDKQVADFRNSIIMIISDKSPSDEDVVVNTFKMLASAAYYQPAFLVAIVDLKDSTTFSLGSLGPKGENLLDALLLGYLYTGFCSVQAIEKLEKWSHREFVCIVGKKPICCRNNSLLQLHDLPAFSELHFLN</sequence>
<protein>
    <recommendedName>
        <fullName evidence="1">Midasin AAA lid domain-containing protein</fullName>
    </recommendedName>
</protein>
<dbReference type="Proteomes" id="UP000245207">
    <property type="component" value="Unassembled WGS sequence"/>
</dbReference>
<comment type="caution">
    <text evidence="2">The sequence shown here is derived from an EMBL/GenBank/DDBJ whole genome shotgun (WGS) entry which is preliminary data.</text>
</comment>
<dbReference type="AlphaFoldDB" id="A0A2U1QDR8"/>
<dbReference type="OrthoDB" id="5186at2759"/>
<reference evidence="2 3" key="1">
    <citation type="journal article" date="2018" name="Mol. Plant">
        <title>The genome of Artemisia annua provides insight into the evolution of Asteraceae family and artemisinin biosynthesis.</title>
        <authorList>
            <person name="Shen Q."/>
            <person name="Zhang L."/>
            <person name="Liao Z."/>
            <person name="Wang S."/>
            <person name="Yan T."/>
            <person name="Shi P."/>
            <person name="Liu M."/>
            <person name="Fu X."/>
            <person name="Pan Q."/>
            <person name="Wang Y."/>
            <person name="Lv Z."/>
            <person name="Lu X."/>
            <person name="Zhang F."/>
            <person name="Jiang W."/>
            <person name="Ma Y."/>
            <person name="Chen M."/>
            <person name="Hao X."/>
            <person name="Li L."/>
            <person name="Tang Y."/>
            <person name="Lv G."/>
            <person name="Zhou Y."/>
            <person name="Sun X."/>
            <person name="Brodelius P.E."/>
            <person name="Rose J.K.C."/>
            <person name="Tang K."/>
        </authorList>
    </citation>
    <scope>NUCLEOTIDE SEQUENCE [LARGE SCALE GENOMIC DNA]</scope>
    <source>
        <strain evidence="3">cv. Huhao1</strain>
        <tissue evidence="2">Leaf</tissue>
    </source>
</reference>
<evidence type="ECO:0000259" key="1">
    <source>
        <dbReference type="Pfam" id="PF17865"/>
    </source>
</evidence>
<accession>A0A2U1QDR8</accession>
<dbReference type="InterPro" id="IPR041190">
    <property type="entry name" value="Midasin_AAA_lid_5"/>
</dbReference>
<organism evidence="2 3">
    <name type="scientific">Artemisia annua</name>
    <name type="common">Sweet wormwood</name>
    <dbReference type="NCBI Taxonomy" id="35608"/>
    <lineage>
        <taxon>Eukaryota</taxon>
        <taxon>Viridiplantae</taxon>
        <taxon>Streptophyta</taxon>
        <taxon>Embryophyta</taxon>
        <taxon>Tracheophyta</taxon>
        <taxon>Spermatophyta</taxon>
        <taxon>Magnoliopsida</taxon>
        <taxon>eudicotyledons</taxon>
        <taxon>Gunneridae</taxon>
        <taxon>Pentapetalae</taxon>
        <taxon>asterids</taxon>
        <taxon>campanulids</taxon>
        <taxon>Asterales</taxon>
        <taxon>Asteraceae</taxon>
        <taxon>Asteroideae</taxon>
        <taxon>Anthemideae</taxon>
        <taxon>Artemisiinae</taxon>
        <taxon>Artemisia</taxon>
    </lineage>
</organism>
<dbReference type="EMBL" id="PKPP01000195">
    <property type="protein sequence ID" value="PWA96155.1"/>
    <property type="molecule type" value="Genomic_DNA"/>
</dbReference>
<evidence type="ECO:0000313" key="2">
    <source>
        <dbReference type="EMBL" id="PWA96155.1"/>
    </source>
</evidence>
<dbReference type="STRING" id="35608.A0A2U1QDR8"/>
<keyword evidence="3" id="KW-1185">Reference proteome</keyword>
<name>A0A2U1QDR8_ARTAN</name>
<proteinExistence type="predicted"/>
<dbReference type="Pfam" id="PF17865">
    <property type="entry name" value="AAA_lid_5"/>
    <property type="match status" value="1"/>
</dbReference>
<evidence type="ECO:0000313" key="3">
    <source>
        <dbReference type="Proteomes" id="UP000245207"/>
    </source>
</evidence>